<dbReference type="AlphaFoldDB" id="A0A9Q3FDA7"/>
<feature type="region of interest" description="Disordered" evidence="8">
    <location>
        <begin position="143"/>
        <end position="173"/>
    </location>
</feature>
<sequence>MSFENEKYSVDKDPYEWCLRQSKRLKAIAPQMNIQMRNHKLLTQLPGELEHEVKCRCNQNCTLDDISNTLQDIRKRTNIGKFTLYKGSSFKEKQLFRVEFKDKPKERVAEVTKKKNSCQNCGSTDHYSKNCSKEKKKVYAIEKVQEEESPTEDSESESLGDAIREQSDDDKDPREEFLVGYQEENPLEIQDIQLEVGMPQDTANKNLCNHIQDAQTFLVTPTKGMAYIHGTATKVTVSIDNAQHPVIIDSGAHCSIVAIEYLDNHFPNWEEQLFPTMAKNSRSASGKMDSIGTIIKEIIIPHSKDNIRLNPEFVVLDNAHIQGFLLGTDYKRMYGIDIYNSKNRHITIGTNTEKKFSLDIYQIYSQDPLEEILNEYREGQFSTTLTSKQKVSLLKMLRKNRPAFAIGEEPLGKIKGHDIELYLDVERPYPPMPRRPPYAESLETRKEIDKHINEPLDMDVIRKIGHNEIVEITTPVLITWHDGKSRLCGDFRALNNYTEADRYPIPRIPHALDKMEKAKYITKIDCMRGFHQNGVKPNSMKLLRIICHMGIYEYTRKPFVIKNAPAHFHRMMDTIFQEEILEGWMVVHIDDIIIYSETWEYHVQYIDRVLSKFTPVNLKISLKRCNFGQQELLALGHKVSCLSLAIDQNKLAALLKKPVSKSIKEIKSFLGFSSYYRSHIMNFSHITSSLYKLCSKEVLFEITKYRRDAYERIKHELTNAPVLILPDFELPFNLYVDAACSQGLGEALRQRQMVDGEPREGVICYISRQLKDSEARYGATQTECLCLVWDLEKLHYYLKGAVFEVYTDCTALKSLLNMKTTNRHMVRWQKSIQEYRGNMTIIYKKVKSHTNADGLSSWPLDNVKSNSAYDPEVATKIPIHFMEIDRRRNFRFSEWAPGSGTLDGGNTESEGRETSILGISSSELHNQFFSAVLKSYSKNKL</sequence>
<keyword evidence="2" id="KW-0808">Transferase</keyword>
<dbReference type="PANTHER" id="PTHR37984">
    <property type="entry name" value="PROTEIN CBG26694"/>
    <property type="match status" value="1"/>
</dbReference>
<dbReference type="Gene3D" id="3.30.70.270">
    <property type="match status" value="2"/>
</dbReference>
<dbReference type="InterPro" id="IPR021109">
    <property type="entry name" value="Peptidase_aspartic_dom_sf"/>
</dbReference>
<organism evidence="11 12">
    <name type="scientific">Austropuccinia psidii MF-1</name>
    <dbReference type="NCBI Taxonomy" id="1389203"/>
    <lineage>
        <taxon>Eukaryota</taxon>
        <taxon>Fungi</taxon>
        <taxon>Dikarya</taxon>
        <taxon>Basidiomycota</taxon>
        <taxon>Pucciniomycotina</taxon>
        <taxon>Pucciniomycetes</taxon>
        <taxon>Pucciniales</taxon>
        <taxon>Sphaerophragmiaceae</taxon>
        <taxon>Austropuccinia</taxon>
    </lineage>
</organism>
<dbReference type="Proteomes" id="UP000765509">
    <property type="component" value="Unassembled WGS sequence"/>
</dbReference>
<evidence type="ECO:0000256" key="8">
    <source>
        <dbReference type="SAM" id="MobiDB-lite"/>
    </source>
</evidence>
<keyword evidence="6" id="KW-0378">Hydrolase</keyword>
<dbReference type="Pfam" id="PF17917">
    <property type="entry name" value="RT_RNaseH"/>
    <property type="match status" value="1"/>
</dbReference>
<dbReference type="CDD" id="cd01647">
    <property type="entry name" value="RT_LTR"/>
    <property type="match status" value="1"/>
</dbReference>
<dbReference type="InterPro" id="IPR043502">
    <property type="entry name" value="DNA/RNA_pol_sf"/>
</dbReference>
<keyword evidence="5" id="KW-0255">Endonuclease</keyword>
<evidence type="ECO:0000256" key="2">
    <source>
        <dbReference type="ARBA" id="ARBA00022679"/>
    </source>
</evidence>
<protein>
    <recommendedName>
        <fullName evidence="1">RNA-directed DNA polymerase</fullName>
        <ecNumber evidence="1">2.7.7.49</ecNumber>
    </recommendedName>
</protein>
<feature type="compositionally biased region" description="Basic and acidic residues" evidence="8">
    <location>
        <begin position="162"/>
        <end position="173"/>
    </location>
</feature>
<dbReference type="InterPro" id="IPR043128">
    <property type="entry name" value="Rev_trsase/Diguanyl_cyclase"/>
</dbReference>
<evidence type="ECO:0000256" key="4">
    <source>
        <dbReference type="ARBA" id="ARBA00022722"/>
    </source>
</evidence>
<dbReference type="InterPro" id="IPR000477">
    <property type="entry name" value="RT_dom"/>
</dbReference>
<dbReference type="PANTHER" id="PTHR37984:SF5">
    <property type="entry name" value="PROTEIN NYNRIN-LIKE"/>
    <property type="match status" value="1"/>
</dbReference>
<dbReference type="EC" id="2.7.7.49" evidence="1"/>
<evidence type="ECO:0000313" key="11">
    <source>
        <dbReference type="EMBL" id="MBW0538216.1"/>
    </source>
</evidence>
<dbReference type="Gene3D" id="2.40.70.10">
    <property type="entry name" value="Acid Proteases"/>
    <property type="match status" value="1"/>
</dbReference>
<evidence type="ECO:0000256" key="1">
    <source>
        <dbReference type="ARBA" id="ARBA00012493"/>
    </source>
</evidence>
<keyword evidence="3" id="KW-0548">Nucleotidyltransferase</keyword>
<dbReference type="EMBL" id="AVOT02042778">
    <property type="protein sequence ID" value="MBW0538216.1"/>
    <property type="molecule type" value="Genomic_DNA"/>
</dbReference>
<evidence type="ECO:0000259" key="10">
    <source>
        <dbReference type="Pfam" id="PF17917"/>
    </source>
</evidence>
<feature type="compositionally biased region" description="Acidic residues" evidence="8">
    <location>
        <begin position="147"/>
        <end position="158"/>
    </location>
</feature>
<dbReference type="Gene3D" id="3.10.10.10">
    <property type="entry name" value="HIV Type 1 Reverse Transcriptase, subunit A, domain 1"/>
    <property type="match status" value="1"/>
</dbReference>
<evidence type="ECO:0000256" key="5">
    <source>
        <dbReference type="ARBA" id="ARBA00022759"/>
    </source>
</evidence>
<dbReference type="OrthoDB" id="2507422at2759"/>
<gene>
    <name evidence="11" type="ORF">O181_077931</name>
</gene>
<evidence type="ECO:0000256" key="6">
    <source>
        <dbReference type="ARBA" id="ARBA00022801"/>
    </source>
</evidence>
<keyword evidence="4" id="KW-0540">Nuclease</keyword>
<feature type="domain" description="Reverse transcriptase" evidence="9">
    <location>
        <begin position="483"/>
        <end position="638"/>
    </location>
</feature>
<keyword evidence="12" id="KW-1185">Reference proteome</keyword>
<evidence type="ECO:0000256" key="7">
    <source>
        <dbReference type="ARBA" id="ARBA00022918"/>
    </source>
</evidence>
<dbReference type="Pfam" id="PF00078">
    <property type="entry name" value="RVT_1"/>
    <property type="match status" value="1"/>
</dbReference>
<evidence type="ECO:0000259" key="9">
    <source>
        <dbReference type="Pfam" id="PF00078"/>
    </source>
</evidence>
<dbReference type="FunFam" id="3.30.70.270:FF:000020">
    <property type="entry name" value="Transposon Tf2-6 polyprotein-like Protein"/>
    <property type="match status" value="1"/>
</dbReference>
<comment type="caution">
    <text evidence="11">The sequence shown here is derived from an EMBL/GenBank/DDBJ whole genome shotgun (WGS) entry which is preliminary data.</text>
</comment>
<evidence type="ECO:0000256" key="3">
    <source>
        <dbReference type="ARBA" id="ARBA00022695"/>
    </source>
</evidence>
<keyword evidence="7" id="KW-0695">RNA-directed DNA polymerase</keyword>
<dbReference type="GO" id="GO:0003964">
    <property type="term" value="F:RNA-directed DNA polymerase activity"/>
    <property type="evidence" value="ECO:0007669"/>
    <property type="project" value="UniProtKB-KW"/>
</dbReference>
<feature type="domain" description="Reverse transcriptase RNase H-like" evidence="10">
    <location>
        <begin position="727"/>
        <end position="835"/>
    </location>
</feature>
<dbReference type="CDD" id="cd09274">
    <property type="entry name" value="RNase_HI_RT_Ty3"/>
    <property type="match status" value="1"/>
</dbReference>
<reference evidence="11" key="1">
    <citation type="submission" date="2021-03" db="EMBL/GenBank/DDBJ databases">
        <title>Draft genome sequence of rust myrtle Austropuccinia psidii MF-1, a brazilian biotype.</title>
        <authorList>
            <person name="Quecine M.C."/>
            <person name="Pachon D.M.R."/>
            <person name="Bonatelli M.L."/>
            <person name="Correr F.H."/>
            <person name="Franceschini L.M."/>
            <person name="Leite T.F."/>
            <person name="Margarido G.R.A."/>
            <person name="Almeida C.A."/>
            <person name="Ferrarezi J.A."/>
            <person name="Labate C.A."/>
        </authorList>
    </citation>
    <scope>NUCLEOTIDE SEQUENCE</scope>
    <source>
        <strain evidence="11">MF-1</strain>
    </source>
</reference>
<evidence type="ECO:0000313" key="12">
    <source>
        <dbReference type="Proteomes" id="UP000765509"/>
    </source>
</evidence>
<dbReference type="InterPro" id="IPR041373">
    <property type="entry name" value="RT_RNaseH"/>
</dbReference>
<accession>A0A9Q3FDA7</accession>
<dbReference type="GO" id="GO:0004519">
    <property type="term" value="F:endonuclease activity"/>
    <property type="evidence" value="ECO:0007669"/>
    <property type="project" value="UniProtKB-KW"/>
</dbReference>
<dbReference type="InterPro" id="IPR050951">
    <property type="entry name" value="Retrovirus_Pol_polyprotein"/>
</dbReference>
<proteinExistence type="predicted"/>
<dbReference type="SUPFAM" id="SSF56672">
    <property type="entry name" value="DNA/RNA polymerases"/>
    <property type="match status" value="1"/>
</dbReference>
<name>A0A9Q3FDA7_9BASI</name>
<dbReference type="GO" id="GO:0016787">
    <property type="term" value="F:hydrolase activity"/>
    <property type="evidence" value="ECO:0007669"/>
    <property type="project" value="UniProtKB-KW"/>
</dbReference>